<name>A0A2P2KJJ1_RHIMU</name>
<dbReference type="EMBL" id="GGEC01025412">
    <property type="protein sequence ID" value="MBX05896.1"/>
    <property type="molecule type" value="Transcribed_RNA"/>
</dbReference>
<sequence length="94" mass="10514">MVLLISGTRIANKDLRPCHGVLNPYPAVPSTMMAQYLHIQSATTGVRVQKITTQQWPKLTFIYICLRSLKSKPSHGLEQVVEGSSCRRESANFN</sequence>
<proteinExistence type="predicted"/>
<protein>
    <submittedName>
        <fullName evidence="1">Uncharacterized protein</fullName>
    </submittedName>
</protein>
<accession>A0A2P2KJJ1</accession>
<reference evidence="1" key="1">
    <citation type="submission" date="2018-02" db="EMBL/GenBank/DDBJ databases">
        <title>Rhizophora mucronata_Transcriptome.</title>
        <authorList>
            <person name="Meera S.P."/>
            <person name="Sreeshan A."/>
            <person name="Augustine A."/>
        </authorList>
    </citation>
    <scope>NUCLEOTIDE SEQUENCE</scope>
    <source>
        <tissue evidence="1">Leaf</tissue>
    </source>
</reference>
<evidence type="ECO:0000313" key="1">
    <source>
        <dbReference type="EMBL" id="MBX05896.1"/>
    </source>
</evidence>
<organism evidence="1">
    <name type="scientific">Rhizophora mucronata</name>
    <name type="common">Asiatic mangrove</name>
    <dbReference type="NCBI Taxonomy" id="61149"/>
    <lineage>
        <taxon>Eukaryota</taxon>
        <taxon>Viridiplantae</taxon>
        <taxon>Streptophyta</taxon>
        <taxon>Embryophyta</taxon>
        <taxon>Tracheophyta</taxon>
        <taxon>Spermatophyta</taxon>
        <taxon>Magnoliopsida</taxon>
        <taxon>eudicotyledons</taxon>
        <taxon>Gunneridae</taxon>
        <taxon>Pentapetalae</taxon>
        <taxon>rosids</taxon>
        <taxon>fabids</taxon>
        <taxon>Malpighiales</taxon>
        <taxon>Rhizophoraceae</taxon>
        <taxon>Rhizophora</taxon>
    </lineage>
</organism>
<dbReference type="AlphaFoldDB" id="A0A2P2KJJ1"/>